<feature type="transmembrane region" description="Helical" evidence="7">
    <location>
        <begin position="269"/>
        <end position="292"/>
    </location>
</feature>
<organism evidence="8">
    <name type="scientific">hydrothermal vent metagenome</name>
    <dbReference type="NCBI Taxonomy" id="652676"/>
    <lineage>
        <taxon>unclassified sequences</taxon>
        <taxon>metagenomes</taxon>
        <taxon>ecological metagenomes</taxon>
    </lineage>
</organism>
<keyword evidence="2" id="KW-0813">Transport</keyword>
<protein>
    <submittedName>
        <fullName evidence="8">Auxin efflux carrier family protein</fullName>
    </submittedName>
</protein>
<feature type="transmembrane region" description="Helical" evidence="7">
    <location>
        <begin position="207"/>
        <end position="231"/>
    </location>
</feature>
<dbReference type="GO" id="GO:0016020">
    <property type="term" value="C:membrane"/>
    <property type="evidence" value="ECO:0007669"/>
    <property type="project" value="UniProtKB-SubCell"/>
</dbReference>
<gene>
    <name evidence="8" type="ORF">MNBD_GAMMA26-2650</name>
</gene>
<feature type="transmembrane region" description="Helical" evidence="7">
    <location>
        <begin position="64"/>
        <end position="86"/>
    </location>
</feature>
<keyword evidence="4 7" id="KW-0812">Transmembrane</keyword>
<evidence type="ECO:0000256" key="1">
    <source>
        <dbReference type="ARBA" id="ARBA00004141"/>
    </source>
</evidence>
<evidence type="ECO:0000256" key="3">
    <source>
        <dbReference type="ARBA" id="ARBA00022475"/>
    </source>
</evidence>
<accession>A0A3B1BZX0</accession>
<evidence type="ECO:0000256" key="7">
    <source>
        <dbReference type="SAM" id="Phobius"/>
    </source>
</evidence>
<sequence>MLNQLTPIILPVFTCALLGFIWGRSSIPFEREFLTRIAMNIGAPCLILKGIASLESDATDFGLMMGIGIAVLLGTLLISMVILRLLCQPLRSYIPPVVYGNAGNLGLPLCYLAFGPDGLGLAVAIYLVGAVSKFTLVPLFQGQQPAAKVLVQTPIIYAAIGGVTLLATDTTMPLWFGNTVDLLAGLAIPLMLLALGHALSSFRIHRAGTAVGLALLRLGLGFAMGWSAVWIFDLTGIMRGVVLIQSTMPVAVFNYLLASRYNRHPEDVAGSILVSTILAFLILPFLLTYALAG</sequence>
<keyword evidence="5 7" id="KW-1133">Transmembrane helix</keyword>
<evidence type="ECO:0000256" key="6">
    <source>
        <dbReference type="ARBA" id="ARBA00023136"/>
    </source>
</evidence>
<name>A0A3B1BZX0_9ZZZZ</name>
<feature type="transmembrane region" description="Helical" evidence="7">
    <location>
        <begin position="6"/>
        <end position="22"/>
    </location>
</feature>
<dbReference type="GO" id="GO:0055085">
    <property type="term" value="P:transmembrane transport"/>
    <property type="evidence" value="ECO:0007669"/>
    <property type="project" value="InterPro"/>
</dbReference>
<feature type="transmembrane region" description="Helical" evidence="7">
    <location>
        <begin position="34"/>
        <end position="52"/>
    </location>
</feature>
<feature type="transmembrane region" description="Helical" evidence="7">
    <location>
        <begin position="120"/>
        <end position="140"/>
    </location>
</feature>
<dbReference type="Pfam" id="PF03547">
    <property type="entry name" value="Mem_trans"/>
    <property type="match status" value="1"/>
</dbReference>
<dbReference type="PANTHER" id="PTHR36838:SF1">
    <property type="entry name" value="SLR1864 PROTEIN"/>
    <property type="match status" value="1"/>
</dbReference>
<comment type="subcellular location">
    <subcellularLocation>
        <location evidence="1">Membrane</location>
        <topology evidence="1">Multi-pass membrane protein</topology>
    </subcellularLocation>
</comment>
<dbReference type="InterPro" id="IPR004776">
    <property type="entry name" value="Mem_transp_PIN-like"/>
</dbReference>
<keyword evidence="6 7" id="KW-0472">Membrane</keyword>
<feature type="transmembrane region" description="Helical" evidence="7">
    <location>
        <begin position="93"/>
        <end position="114"/>
    </location>
</feature>
<feature type="transmembrane region" description="Helical" evidence="7">
    <location>
        <begin position="174"/>
        <end position="195"/>
    </location>
</feature>
<dbReference type="EMBL" id="UOFX01000067">
    <property type="protein sequence ID" value="VAX10197.1"/>
    <property type="molecule type" value="Genomic_DNA"/>
</dbReference>
<keyword evidence="3" id="KW-1003">Cell membrane</keyword>
<evidence type="ECO:0000256" key="2">
    <source>
        <dbReference type="ARBA" id="ARBA00022448"/>
    </source>
</evidence>
<feature type="transmembrane region" description="Helical" evidence="7">
    <location>
        <begin position="237"/>
        <end position="257"/>
    </location>
</feature>
<dbReference type="PANTHER" id="PTHR36838">
    <property type="entry name" value="AUXIN EFFLUX CARRIER FAMILY PROTEIN"/>
    <property type="match status" value="1"/>
</dbReference>
<evidence type="ECO:0000256" key="4">
    <source>
        <dbReference type="ARBA" id="ARBA00022692"/>
    </source>
</evidence>
<dbReference type="AlphaFoldDB" id="A0A3B1BZX0"/>
<feature type="transmembrane region" description="Helical" evidence="7">
    <location>
        <begin position="149"/>
        <end position="168"/>
    </location>
</feature>
<proteinExistence type="predicted"/>
<evidence type="ECO:0000256" key="5">
    <source>
        <dbReference type="ARBA" id="ARBA00022989"/>
    </source>
</evidence>
<reference evidence="8" key="1">
    <citation type="submission" date="2018-06" db="EMBL/GenBank/DDBJ databases">
        <authorList>
            <person name="Zhirakovskaya E."/>
        </authorList>
    </citation>
    <scope>NUCLEOTIDE SEQUENCE</scope>
</reference>
<evidence type="ECO:0000313" key="8">
    <source>
        <dbReference type="EMBL" id="VAX10197.1"/>
    </source>
</evidence>